<keyword evidence="3" id="KW-1185">Reference proteome</keyword>
<dbReference type="EMBL" id="LGRX02019397">
    <property type="protein sequence ID" value="KAK3258624.1"/>
    <property type="molecule type" value="Genomic_DNA"/>
</dbReference>
<accession>A0AAE0FF87</accession>
<dbReference type="SUPFAM" id="SSF52113">
    <property type="entry name" value="BRCT domain"/>
    <property type="match status" value="1"/>
</dbReference>
<reference evidence="2 3" key="1">
    <citation type="journal article" date="2015" name="Genome Biol. Evol.">
        <title>Comparative Genomics of a Bacterivorous Green Alga Reveals Evolutionary Causalities and Consequences of Phago-Mixotrophic Mode of Nutrition.</title>
        <authorList>
            <person name="Burns J.A."/>
            <person name="Paasch A."/>
            <person name="Narechania A."/>
            <person name="Kim E."/>
        </authorList>
    </citation>
    <scope>NUCLEOTIDE SEQUENCE [LARGE SCALE GENOMIC DNA]</scope>
    <source>
        <strain evidence="2 3">PLY_AMNH</strain>
    </source>
</reference>
<evidence type="ECO:0000259" key="1">
    <source>
        <dbReference type="PROSITE" id="PS50172"/>
    </source>
</evidence>
<evidence type="ECO:0000313" key="2">
    <source>
        <dbReference type="EMBL" id="KAK3258624.1"/>
    </source>
</evidence>
<proteinExistence type="predicted"/>
<dbReference type="InterPro" id="IPR001357">
    <property type="entry name" value="BRCT_dom"/>
</dbReference>
<name>A0AAE0FF87_9CHLO</name>
<dbReference type="Proteomes" id="UP001190700">
    <property type="component" value="Unassembled WGS sequence"/>
</dbReference>
<protein>
    <recommendedName>
        <fullName evidence="1">BRCT domain-containing protein</fullName>
    </recommendedName>
</protein>
<dbReference type="InterPro" id="IPR036420">
    <property type="entry name" value="BRCT_dom_sf"/>
</dbReference>
<gene>
    <name evidence="2" type="ORF">CYMTET_32338</name>
</gene>
<comment type="caution">
    <text evidence="2">The sequence shown here is derived from an EMBL/GenBank/DDBJ whole genome shotgun (WGS) entry which is preliminary data.</text>
</comment>
<organism evidence="2 3">
    <name type="scientific">Cymbomonas tetramitiformis</name>
    <dbReference type="NCBI Taxonomy" id="36881"/>
    <lineage>
        <taxon>Eukaryota</taxon>
        <taxon>Viridiplantae</taxon>
        <taxon>Chlorophyta</taxon>
        <taxon>Pyramimonadophyceae</taxon>
        <taxon>Pyramimonadales</taxon>
        <taxon>Pyramimonadaceae</taxon>
        <taxon>Cymbomonas</taxon>
    </lineage>
</organism>
<dbReference type="AlphaFoldDB" id="A0AAE0FF87"/>
<evidence type="ECO:0000313" key="3">
    <source>
        <dbReference type="Proteomes" id="UP001190700"/>
    </source>
</evidence>
<dbReference type="Gene3D" id="3.40.50.10190">
    <property type="entry name" value="BRCT domain"/>
    <property type="match status" value="1"/>
</dbReference>
<dbReference type="PROSITE" id="PS50172">
    <property type="entry name" value="BRCT"/>
    <property type="match status" value="1"/>
</dbReference>
<sequence>MPPRVAKPCTAGSPAPIFAKVCAYFVRSKCFALQMPTCMSKIQSRGGTVCKQQEPSAQVTHIFVGDGLSIKGVPSTLWKHLNATNVVILRAGWITKSLANKRLEPLEGFCLVLPTPVASCIEPSPATKTPPQPAPRLRTAQIDLNGAIVLALEGETAQIAPNVSGFRSVVLEQVRASVFSPLIT</sequence>
<feature type="domain" description="BRCT" evidence="1">
    <location>
        <begin position="13"/>
        <end position="111"/>
    </location>
</feature>